<reference evidence="4" key="1">
    <citation type="submission" date="2021-09" db="EMBL/GenBank/DDBJ databases">
        <authorList>
            <consortium name="AG Swart"/>
            <person name="Singh M."/>
            <person name="Singh A."/>
            <person name="Seah K."/>
            <person name="Emmerich C."/>
        </authorList>
    </citation>
    <scope>NUCLEOTIDE SEQUENCE</scope>
    <source>
        <strain evidence="4">ATCC30299</strain>
    </source>
</reference>
<feature type="compositionally biased region" description="Basic and acidic residues" evidence="1">
    <location>
        <begin position="40"/>
        <end position="52"/>
    </location>
</feature>
<dbReference type="PROSITE" id="PS52007">
    <property type="entry name" value="PADR1"/>
    <property type="match status" value="1"/>
</dbReference>
<feature type="compositionally biased region" description="Basic and acidic residues" evidence="1">
    <location>
        <begin position="8"/>
        <end position="31"/>
    </location>
</feature>
<name>A0AAU9JDN7_9CILI</name>
<protein>
    <recommendedName>
        <fullName evidence="6">PADR1 domain-containing protein</fullName>
    </recommendedName>
</protein>
<dbReference type="InterPro" id="IPR049296">
    <property type="entry name" value="PARP1-like_PADR1_N"/>
</dbReference>
<dbReference type="Proteomes" id="UP001162131">
    <property type="component" value="Unassembled WGS sequence"/>
</dbReference>
<dbReference type="SMART" id="SM01335">
    <property type="entry name" value="PADR1"/>
    <property type="match status" value="1"/>
</dbReference>
<sequence>MVSTRSQKNKEKKPDLSKPIKAEKVSTDKKKSQTKQVKNQAKEEKKKEKETVQNDQKTASSQVTVKNPKPKQKEPKKPAKMLGYTADQYAKYKELIQENKDKSNEALKEILRKNEQKVSGSKYELADRVADGMVLGAIPKCPNCGGGRPKFDFMKGTYYCPGYRDDVDFVNCHKTYTLDQLPRNSWVL</sequence>
<dbReference type="GO" id="GO:0008270">
    <property type="term" value="F:zinc ion binding"/>
    <property type="evidence" value="ECO:0007669"/>
    <property type="project" value="InterPro"/>
</dbReference>
<evidence type="ECO:0000256" key="1">
    <source>
        <dbReference type="SAM" id="MobiDB-lite"/>
    </source>
</evidence>
<dbReference type="AlphaFoldDB" id="A0AAU9JDN7"/>
<dbReference type="EMBL" id="CAJZBQ010000040">
    <property type="protein sequence ID" value="CAG9326201.1"/>
    <property type="molecule type" value="Genomic_DNA"/>
</dbReference>
<organism evidence="4 5">
    <name type="scientific">Blepharisma stoltei</name>
    <dbReference type="NCBI Taxonomy" id="1481888"/>
    <lineage>
        <taxon>Eukaryota</taxon>
        <taxon>Sar</taxon>
        <taxon>Alveolata</taxon>
        <taxon>Ciliophora</taxon>
        <taxon>Postciliodesmatophora</taxon>
        <taxon>Heterotrichea</taxon>
        <taxon>Heterotrichida</taxon>
        <taxon>Blepharismidae</taxon>
        <taxon>Blepharisma</taxon>
    </lineage>
</organism>
<evidence type="ECO:0000313" key="5">
    <source>
        <dbReference type="Proteomes" id="UP001162131"/>
    </source>
</evidence>
<proteinExistence type="predicted"/>
<evidence type="ECO:0000259" key="3">
    <source>
        <dbReference type="Pfam" id="PF21728"/>
    </source>
</evidence>
<comment type="caution">
    <text evidence="4">The sequence shown here is derived from an EMBL/GenBank/DDBJ whole genome shotgun (WGS) entry which is preliminary data.</text>
</comment>
<feature type="compositionally biased region" description="Polar residues" evidence="1">
    <location>
        <begin position="53"/>
        <end position="65"/>
    </location>
</feature>
<evidence type="ECO:0000259" key="2">
    <source>
        <dbReference type="Pfam" id="PF08063"/>
    </source>
</evidence>
<keyword evidence="5" id="KW-1185">Reference proteome</keyword>
<gene>
    <name evidence="4" type="ORF">BSTOLATCC_MIC40633</name>
</gene>
<dbReference type="Gene3D" id="3.90.640.80">
    <property type="match status" value="1"/>
</dbReference>
<dbReference type="Pfam" id="PF08063">
    <property type="entry name" value="Zn_ribbon_PADR1"/>
    <property type="match status" value="1"/>
</dbReference>
<evidence type="ECO:0000313" key="4">
    <source>
        <dbReference type="EMBL" id="CAG9326201.1"/>
    </source>
</evidence>
<evidence type="ECO:0008006" key="6">
    <source>
        <dbReference type="Google" id="ProtNLM"/>
    </source>
</evidence>
<dbReference type="Pfam" id="PF21728">
    <property type="entry name" value="PADR1_N"/>
    <property type="match status" value="1"/>
</dbReference>
<feature type="domain" description="PARP1-like PADR1" evidence="3">
    <location>
        <begin position="86"/>
        <end position="136"/>
    </location>
</feature>
<feature type="region of interest" description="Disordered" evidence="1">
    <location>
        <begin position="1"/>
        <end position="83"/>
    </location>
</feature>
<dbReference type="InterPro" id="IPR012982">
    <property type="entry name" value="PARP1-like_PADR1_Zn_ribbon"/>
</dbReference>
<accession>A0AAU9JDN7</accession>
<feature type="domain" description="PARP1-like PADR1" evidence="2">
    <location>
        <begin position="137"/>
        <end position="183"/>
    </location>
</feature>